<gene>
    <name evidence="9" type="ORF">D0865_10491</name>
</gene>
<feature type="compositionally biased region" description="Basic and acidic residues" evidence="6">
    <location>
        <begin position="320"/>
        <end position="345"/>
    </location>
</feature>
<feature type="domain" description="Rhodopsin" evidence="8">
    <location>
        <begin position="29"/>
        <end position="181"/>
    </location>
</feature>
<evidence type="ECO:0000259" key="8">
    <source>
        <dbReference type="Pfam" id="PF20684"/>
    </source>
</evidence>
<reference evidence="9 10" key="1">
    <citation type="journal article" date="2018" name="BMC Genomics">
        <title>Genomic evidence for intraspecific hybridization in a clonal and extremely halotolerant yeast.</title>
        <authorList>
            <person name="Gostincar C."/>
            <person name="Stajich J.E."/>
            <person name="Zupancic J."/>
            <person name="Zalar P."/>
            <person name="Gunde-Cimerman N."/>
        </authorList>
    </citation>
    <scope>NUCLEOTIDE SEQUENCE [LARGE SCALE GENOMIC DNA]</scope>
    <source>
        <strain evidence="9 10">EXF-151</strain>
    </source>
</reference>
<dbReference type="InterPro" id="IPR049326">
    <property type="entry name" value="Rhodopsin_dom_fungi"/>
</dbReference>
<name>A0A3M7BYH3_HORWE</name>
<feature type="transmembrane region" description="Helical" evidence="7">
    <location>
        <begin position="17"/>
        <end position="36"/>
    </location>
</feature>
<evidence type="ECO:0000256" key="5">
    <source>
        <dbReference type="ARBA" id="ARBA00038359"/>
    </source>
</evidence>
<evidence type="ECO:0000313" key="10">
    <source>
        <dbReference type="Proteomes" id="UP000270230"/>
    </source>
</evidence>
<feature type="region of interest" description="Disordered" evidence="6">
    <location>
        <begin position="379"/>
        <end position="398"/>
    </location>
</feature>
<dbReference type="PANTHER" id="PTHR33048">
    <property type="entry name" value="PTH11-LIKE INTEGRAL MEMBRANE PROTEIN (AFU_ORTHOLOGUE AFUA_5G11245)"/>
    <property type="match status" value="1"/>
</dbReference>
<accession>A0A3M7BYH3</accession>
<comment type="similarity">
    <text evidence="5">Belongs to the SAT4 family.</text>
</comment>
<dbReference type="EMBL" id="QWIN01001035">
    <property type="protein sequence ID" value="RMY44540.1"/>
    <property type="molecule type" value="Genomic_DNA"/>
</dbReference>
<evidence type="ECO:0000256" key="1">
    <source>
        <dbReference type="ARBA" id="ARBA00004141"/>
    </source>
</evidence>
<evidence type="ECO:0000256" key="4">
    <source>
        <dbReference type="ARBA" id="ARBA00023136"/>
    </source>
</evidence>
<feature type="domain" description="Rhodopsin" evidence="8">
    <location>
        <begin position="182"/>
        <end position="251"/>
    </location>
</feature>
<dbReference type="Pfam" id="PF20684">
    <property type="entry name" value="Fung_rhodopsin"/>
    <property type="match status" value="2"/>
</dbReference>
<dbReference type="GO" id="GO:0016020">
    <property type="term" value="C:membrane"/>
    <property type="evidence" value="ECO:0007669"/>
    <property type="project" value="UniProtKB-SubCell"/>
</dbReference>
<dbReference type="VEuPathDB" id="FungiDB:BTJ68_04676"/>
<sequence>MRSTQAYHDDEYLREVWILYGIGVLIYFLRFCVRLRTVGIRHFQGDDWTSIAVLLCYTADAVTVTFTYLLGSNVDWPPEKLDQFNAQQIDNIILGSKLQLVAWYTYTALIWGLKACMLFFFNRLTFGLNVQTYVKILAIACGATYIAVFLTISVGCHPIQKNWAVDPYPPAECTLRSQNMYVTTLKVPLRKKLTLAALLSSGVFVITAAIVRIVMTLKAHPSALTINRWGVRETIAGILAVNIPILRPLFTKPFWTGEMPGSEQRGTRSRQNDSSKKTGRSSKLASSAATPGSYEMDDASQSTTNLAKSKSVTTATVQPRDSDSDHDGDTASEDCIIRKSDRGGENYENDQDVERGYDHRPRLEVTVDTTYDVRPASAGAVAELEGEPDTPRHRRPGLFQGRFWDRRYNEGEYGNSVTIGSGDYR</sequence>
<dbReference type="OrthoDB" id="4329349at2759"/>
<evidence type="ECO:0000256" key="6">
    <source>
        <dbReference type="SAM" id="MobiDB-lite"/>
    </source>
</evidence>
<dbReference type="AlphaFoldDB" id="A0A3M7BYH3"/>
<feature type="compositionally biased region" description="Polar residues" evidence="6">
    <location>
        <begin position="299"/>
        <end position="319"/>
    </location>
</feature>
<feature type="region of interest" description="Disordered" evidence="6">
    <location>
        <begin position="257"/>
        <end position="356"/>
    </location>
</feature>
<feature type="transmembrane region" description="Helical" evidence="7">
    <location>
        <begin position="193"/>
        <end position="215"/>
    </location>
</feature>
<keyword evidence="2 7" id="KW-0812">Transmembrane</keyword>
<comment type="subcellular location">
    <subcellularLocation>
        <location evidence="1">Membrane</location>
        <topology evidence="1">Multi-pass membrane protein</topology>
    </subcellularLocation>
</comment>
<evidence type="ECO:0000256" key="3">
    <source>
        <dbReference type="ARBA" id="ARBA00022989"/>
    </source>
</evidence>
<evidence type="ECO:0000256" key="2">
    <source>
        <dbReference type="ARBA" id="ARBA00022692"/>
    </source>
</evidence>
<dbReference type="InterPro" id="IPR052337">
    <property type="entry name" value="SAT4-like"/>
</dbReference>
<dbReference type="PANTHER" id="PTHR33048:SF152">
    <property type="entry name" value="INTEGRAL MEMBRANE PROTEIN"/>
    <property type="match status" value="1"/>
</dbReference>
<keyword evidence="3 7" id="KW-1133">Transmembrane helix</keyword>
<feature type="transmembrane region" description="Helical" evidence="7">
    <location>
        <begin position="101"/>
        <end position="121"/>
    </location>
</feature>
<protein>
    <recommendedName>
        <fullName evidence="8">Rhodopsin domain-containing protein</fullName>
    </recommendedName>
</protein>
<feature type="transmembrane region" description="Helical" evidence="7">
    <location>
        <begin position="48"/>
        <end position="70"/>
    </location>
</feature>
<proteinExistence type="inferred from homology"/>
<evidence type="ECO:0000313" key="9">
    <source>
        <dbReference type="EMBL" id="RMY44540.1"/>
    </source>
</evidence>
<dbReference type="Proteomes" id="UP000270230">
    <property type="component" value="Unassembled WGS sequence"/>
</dbReference>
<feature type="compositionally biased region" description="Polar residues" evidence="6">
    <location>
        <begin position="281"/>
        <end position="290"/>
    </location>
</feature>
<evidence type="ECO:0000256" key="7">
    <source>
        <dbReference type="SAM" id="Phobius"/>
    </source>
</evidence>
<keyword evidence="4 7" id="KW-0472">Membrane</keyword>
<organism evidence="9 10">
    <name type="scientific">Hortaea werneckii</name>
    <name type="common">Black yeast</name>
    <name type="synonym">Cladosporium werneckii</name>
    <dbReference type="NCBI Taxonomy" id="91943"/>
    <lineage>
        <taxon>Eukaryota</taxon>
        <taxon>Fungi</taxon>
        <taxon>Dikarya</taxon>
        <taxon>Ascomycota</taxon>
        <taxon>Pezizomycotina</taxon>
        <taxon>Dothideomycetes</taxon>
        <taxon>Dothideomycetidae</taxon>
        <taxon>Mycosphaerellales</taxon>
        <taxon>Teratosphaeriaceae</taxon>
        <taxon>Hortaea</taxon>
    </lineage>
</organism>
<feature type="transmembrane region" description="Helical" evidence="7">
    <location>
        <begin position="133"/>
        <end position="154"/>
    </location>
</feature>
<comment type="caution">
    <text evidence="9">The sequence shown here is derived from an EMBL/GenBank/DDBJ whole genome shotgun (WGS) entry which is preliminary data.</text>
</comment>